<keyword evidence="5" id="KW-0862">Zinc</keyword>
<proteinExistence type="predicted"/>
<comment type="subcellular location">
    <subcellularLocation>
        <location evidence="1">Membrane</location>
        <topology evidence="1">Multi-pass membrane protein</topology>
    </subcellularLocation>
</comment>
<dbReference type="GO" id="GO:0016020">
    <property type="term" value="C:membrane"/>
    <property type="evidence" value="ECO:0007669"/>
    <property type="project" value="UniProtKB-SubCell"/>
</dbReference>
<gene>
    <name evidence="7" type="ORF">CPHO_02445</name>
</gene>
<feature type="binding site" evidence="5">
    <location>
        <position position="211"/>
    </location>
    <ligand>
        <name>Zn(2+)</name>
        <dbReference type="ChEBI" id="CHEBI:29105"/>
    </ligand>
</feature>
<evidence type="ECO:0000256" key="4">
    <source>
        <dbReference type="ARBA" id="ARBA00023136"/>
    </source>
</evidence>
<name>A0A1L7D6N9_9CORY</name>
<keyword evidence="2 6" id="KW-0812">Transmembrane</keyword>
<dbReference type="KEGG" id="cpho:CPHO_02445"/>
<dbReference type="AlphaFoldDB" id="A0A1L7D6N9"/>
<dbReference type="GO" id="GO:0046872">
    <property type="term" value="F:metal ion binding"/>
    <property type="evidence" value="ECO:0007669"/>
    <property type="project" value="UniProtKB-KW"/>
</dbReference>
<dbReference type="Proteomes" id="UP000185491">
    <property type="component" value="Chromosome"/>
</dbReference>
<feature type="binding site" evidence="5">
    <location>
        <position position="83"/>
    </location>
    <ligand>
        <name>Zn(2+)</name>
        <dbReference type="ChEBI" id="CHEBI:29105"/>
    </ligand>
</feature>
<sequence>MKGAPVVEKRPETVIEKTLLVADRGPRPLVRGWLHAGAALLSLIVATVLATFSWMTLAWWQALGVNVYCLGLVVLFGVSAAYHLIPWRSPATVAWWRRADHAVIAVFIAATYTPMLLIVTPDAWWMLLIAWVGAAAAAVLNLAWIEHPRALDVVVYLSLGWLIIPLIPQVWSHAGAGVVWLLFAGGVIYSLGALVYGFKWPGRNARWFGYHEHFHAATVVAAAIHLVAMWIVVAR</sequence>
<evidence type="ECO:0000256" key="6">
    <source>
        <dbReference type="SAM" id="Phobius"/>
    </source>
</evidence>
<feature type="transmembrane region" description="Helical" evidence="6">
    <location>
        <begin position="177"/>
        <end position="198"/>
    </location>
</feature>
<feature type="transmembrane region" description="Helical" evidence="6">
    <location>
        <begin position="153"/>
        <end position="171"/>
    </location>
</feature>
<evidence type="ECO:0000256" key="1">
    <source>
        <dbReference type="ARBA" id="ARBA00004141"/>
    </source>
</evidence>
<dbReference type="PANTHER" id="PTHR20855:SF3">
    <property type="entry name" value="LD03007P"/>
    <property type="match status" value="1"/>
</dbReference>
<evidence type="ECO:0000256" key="3">
    <source>
        <dbReference type="ARBA" id="ARBA00022989"/>
    </source>
</evidence>
<feature type="transmembrane region" description="Helical" evidence="6">
    <location>
        <begin position="33"/>
        <end position="59"/>
    </location>
</feature>
<dbReference type="Pfam" id="PF03006">
    <property type="entry name" value="HlyIII"/>
    <property type="match status" value="1"/>
</dbReference>
<organism evidence="7 8">
    <name type="scientific">Corynebacterium phocae</name>
    <dbReference type="NCBI Taxonomy" id="161895"/>
    <lineage>
        <taxon>Bacteria</taxon>
        <taxon>Bacillati</taxon>
        <taxon>Actinomycetota</taxon>
        <taxon>Actinomycetes</taxon>
        <taxon>Mycobacteriales</taxon>
        <taxon>Corynebacteriaceae</taxon>
        <taxon>Corynebacterium</taxon>
    </lineage>
</organism>
<dbReference type="InterPro" id="IPR004254">
    <property type="entry name" value="AdipoR/HlyIII-related"/>
</dbReference>
<feature type="transmembrane region" description="Helical" evidence="6">
    <location>
        <begin position="214"/>
        <end position="233"/>
    </location>
</feature>
<keyword evidence="3 6" id="KW-1133">Transmembrane helix</keyword>
<feature type="binding site" evidence="5">
    <location>
        <position position="215"/>
    </location>
    <ligand>
        <name>Zn(2+)</name>
        <dbReference type="ChEBI" id="CHEBI:29105"/>
    </ligand>
</feature>
<accession>A0A1L7D6N9</accession>
<dbReference type="EMBL" id="CP009249">
    <property type="protein sequence ID" value="APT93612.1"/>
    <property type="molecule type" value="Genomic_DNA"/>
</dbReference>
<evidence type="ECO:0000313" key="8">
    <source>
        <dbReference type="Proteomes" id="UP000185491"/>
    </source>
</evidence>
<feature type="transmembrane region" description="Helical" evidence="6">
    <location>
        <begin position="99"/>
        <end position="118"/>
    </location>
</feature>
<feature type="transmembrane region" description="Helical" evidence="6">
    <location>
        <begin position="124"/>
        <end position="144"/>
    </location>
</feature>
<feature type="transmembrane region" description="Helical" evidence="6">
    <location>
        <begin position="65"/>
        <end position="87"/>
    </location>
</feature>
<keyword evidence="4 6" id="KW-0472">Membrane</keyword>
<protein>
    <submittedName>
        <fullName evidence="7">Membrane protein</fullName>
    </submittedName>
</protein>
<reference evidence="7 8" key="1">
    <citation type="submission" date="2014-08" db="EMBL/GenBank/DDBJ databases">
        <title>Complete genome sequence of Corynebacterium phocae M408/89/1(T)(=DSM 44612(T)), isolated from the common seal (Phoca vitulina).</title>
        <authorList>
            <person name="Ruckert C."/>
            <person name="Albersmeier A."/>
            <person name="Winkler A."/>
            <person name="Kalinowski J."/>
        </authorList>
    </citation>
    <scope>NUCLEOTIDE SEQUENCE [LARGE SCALE GENOMIC DNA]</scope>
    <source>
        <strain evidence="7 8">M408/89/1</strain>
    </source>
</reference>
<dbReference type="PANTHER" id="PTHR20855">
    <property type="entry name" value="ADIPOR/PROGESTIN RECEPTOR-RELATED"/>
    <property type="match status" value="1"/>
</dbReference>
<evidence type="ECO:0000256" key="5">
    <source>
        <dbReference type="PIRSR" id="PIRSR604254-1"/>
    </source>
</evidence>
<keyword evidence="5" id="KW-0479">Metal-binding</keyword>
<evidence type="ECO:0000313" key="7">
    <source>
        <dbReference type="EMBL" id="APT93612.1"/>
    </source>
</evidence>
<evidence type="ECO:0000256" key="2">
    <source>
        <dbReference type="ARBA" id="ARBA00022692"/>
    </source>
</evidence>
<keyword evidence="8" id="KW-1185">Reference proteome</keyword>
<dbReference type="STRING" id="161895.CPHO_02445"/>